<accession>A0A1X6NK60</accession>
<evidence type="ECO:0000313" key="1">
    <source>
        <dbReference type="EMBL" id="OSX68985.1"/>
    </source>
</evidence>
<gene>
    <name evidence="1" type="ORF">BU14_1996s0001</name>
</gene>
<reference evidence="1 2" key="1">
    <citation type="submission" date="2017-03" db="EMBL/GenBank/DDBJ databases">
        <title>WGS assembly of Porphyra umbilicalis.</title>
        <authorList>
            <person name="Brawley S.H."/>
            <person name="Blouin N.A."/>
            <person name="Ficko-Blean E."/>
            <person name="Wheeler G.L."/>
            <person name="Lohr M."/>
            <person name="Goodson H.V."/>
            <person name="Jenkins J.W."/>
            <person name="Blaby-Haas C.E."/>
            <person name="Helliwell K.E."/>
            <person name="Chan C."/>
            <person name="Marriage T."/>
            <person name="Bhattacharya D."/>
            <person name="Klein A.S."/>
            <person name="Badis Y."/>
            <person name="Brodie J."/>
            <person name="Cao Y."/>
            <person name="Collen J."/>
            <person name="Dittami S.M."/>
            <person name="Gachon C.M."/>
            <person name="Green B.R."/>
            <person name="Karpowicz S."/>
            <person name="Kim J.W."/>
            <person name="Kudahl U."/>
            <person name="Lin S."/>
            <person name="Michel G."/>
            <person name="Mittag M."/>
            <person name="Olson B.J."/>
            <person name="Pangilinan J."/>
            <person name="Peng Y."/>
            <person name="Qiu H."/>
            <person name="Shu S."/>
            <person name="Singer J.T."/>
            <person name="Smith A.G."/>
            <person name="Sprecher B.N."/>
            <person name="Wagner V."/>
            <person name="Wang W."/>
            <person name="Wang Z.-Y."/>
            <person name="Yan J."/>
            <person name="Yarish C."/>
            <person name="Zoeuner-Riek S."/>
            <person name="Zhuang Y."/>
            <person name="Zou Y."/>
            <person name="Lindquist E.A."/>
            <person name="Grimwood J."/>
            <person name="Barry K."/>
            <person name="Rokhsar D.S."/>
            <person name="Schmutz J."/>
            <person name="Stiller J.W."/>
            <person name="Grossman A.R."/>
            <person name="Prochnik S.E."/>
        </authorList>
    </citation>
    <scope>NUCLEOTIDE SEQUENCE [LARGE SCALE GENOMIC DNA]</scope>
    <source>
        <strain evidence="1">4086291</strain>
    </source>
</reference>
<dbReference type="EMBL" id="KV919888">
    <property type="protein sequence ID" value="OSX68985.1"/>
    <property type="molecule type" value="Genomic_DNA"/>
</dbReference>
<protein>
    <submittedName>
        <fullName evidence="1">Uncharacterized protein</fullName>
    </submittedName>
</protein>
<proteinExistence type="predicted"/>
<evidence type="ECO:0000313" key="2">
    <source>
        <dbReference type="Proteomes" id="UP000218209"/>
    </source>
</evidence>
<sequence>MPVITVDVDGGALTLAVGAATTVAAVAAEAAAESEAAAATAAAGAFWKRPSGTPGWLADRPATSAAAVVDAAFPPATRGLAPDISFAAGTLGVSVAMTRATGGVPPPDAYARFAASGLHRAPVIELKAPAGGWDTVGGYVTVGSEEVPLRLDVAARL</sequence>
<keyword evidence="2" id="KW-1185">Reference proteome</keyword>
<dbReference type="Proteomes" id="UP000218209">
    <property type="component" value="Unassembled WGS sequence"/>
</dbReference>
<name>A0A1X6NK60_PORUM</name>
<organism evidence="1 2">
    <name type="scientific">Porphyra umbilicalis</name>
    <name type="common">Purple laver</name>
    <name type="synonym">Red alga</name>
    <dbReference type="NCBI Taxonomy" id="2786"/>
    <lineage>
        <taxon>Eukaryota</taxon>
        <taxon>Rhodophyta</taxon>
        <taxon>Bangiophyceae</taxon>
        <taxon>Bangiales</taxon>
        <taxon>Bangiaceae</taxon>
        <taxon>Porphyra</taxon>
    </lineage>
</organism>
<dbReference type="AlphaFoldDB" id="A0A1X6NK60"/>